<proteinExistence type="predicted"/>
<dbReference type="InterPro" id="IPR045865">
    <property type="entry name" value="ACT-like_dom_sf"/>
</dbReference>
<dbReference type="Gene3D" id="3.30.70.260">
    <property type="match status" value="1"/>
</dbReference>
<gene>
    <name evidence="1" type="ORF">GCM10009069_19490</name>
</gene>
<accession>A0A8J3G2H5</accession>
<name>A0A8J3G2H5_9PROT</name>
<keyword evidence="2" id="KW-1185">Reference proteome</keyword>
<evidence type="ECO:0000313" key="2">
    <source>
        <dbReference type="Proteomes" id="UP000634004"/>
    </source>
</evidence>
<protein>
    <recommendedName>
        <fullName evidence="3">ACT domain-containing protein</fullName>
    </recommendedName>
</protein>
<dbReference type="SUPFAM" id="SSF55021">
    <property type="entry name" value="ACT-like"/>
    <property type="match status" value="1"/>
</dbReference>
<evidence type="ECO:0000313" key="1">
    <source>
        <dbReference type="EMBL" id="GHA96558.1"/>
    </source>
</evidence>
<dbReference type="Proteomes" id="UP000634004">
    <property type="component" value="Unassembled WGS sequence"/>
</dbReference>
<organism evidence="1 2">
    <name type="scientific">Algimonas arctica</name>
    <dbReference type="NCBI Taxonomy" id="1479486"/>
    <lineage>
        <taxon>Bacteria</taxon>
        <taxon>Pseudomonadati</taxon>
        <taxon>Pseudomonadota</taxon>
        <taxon>Alphaproteobacteria</taxon>
        <taxon>Maricaulales</taxon>
        <taxon>Robiginitomaculaceae</taxon>
        <taxon>Algimonas</taxon>
    </lineage>
</organism>
<dbReference type="AlphaFoldDB" id="A0A8J3G2H5"/>
<dbReference type="EMBL" id="BMZH01000007">
    <property type="protein sequence ID" value="GHA96558.1"/>
    <property type="molecule type" value="Genomic_DNA"/>
</dbReference>
<comment type="caution">
    <text evidence="1">The sequence shown here is derived from an EMBL/GenBank/DDBJ whole genome shotgun (WGS) entry which is preliminary data.</text>
</comment>
<evidence type="ECO:0008006" key="3">
    <source>
        <dbReference type="Google" id="ProtNLM"/>
    </source>
</evidence>
<sequence length="118" mass="13541">MRLLEIFFLVLAMLEQTTMTELQRDKTFESSGVGGTLKIVLHDVSGTLLRTLGTIERRGYDYRDVHCTQRVDGDFDLLVRIEDIGGPRNLDILCKQLERLYNVVSAEKVGRRKRAERA</sequence>
<dbReference type="Pfam" id="PF13710">
    <property type="entry name" value="ACT_5"/>
    <property type="match status" value="1"/>
</dbReference>
<reference evidence="1" key="2">
    <citation type="submission" date="2020-09" db="EMBL/GenBank/DDBJ databases">
        <authorList>
            <person name="Sun Q."/>
            <person name="Kim S."/>
        </authorList>
    </citation>
    <scope>NUCLEOTIDE SEQUENCE</scope>
    <source>
        <strain evidence="1">KCTC 32513</strain>
    </source>
</reference>
<reference evidence="1" key="1">
    <citation type="journal article" date="2014" name="Int. J. Syst. Evol. Microbiol.">
        <title>Complete genome sequence of Corynebacterium casei LMG S-19264T (=DSM 44701T), isolated from a smear-ripened cheese.</title>
        <authorList>
            <consortium name="US DOE Joint Genome Institute (JGI-PGF)"/>
            <person name="Walter F."/>
            <person name="Albersmeier A."/>
            <person name="Kalinowski J."/>
            <person name="Ruckert C."/>
        </authorList>
    </citation>
    <scope>NUCLEOTIDE SEQUENCE</scope>
    <source>
        <strain evidence="1">KCTC 32513</strain>
    </source>
</reference>